<dbReference type="PANTHER" id="PTHR37984">
    <property type="entry name" value="PROTEIN CBG26694"/>
    <property type="match status" value="1"/>
</dbReference>
<evidence type="ECO:0000313" key="2">
    <source>
        <dbReference type="Proteomes" id="UP000695022"/>
    </source>
</evidence>
<feature type="domain" description="Reverse transcriptase" evidence="1">
    <location>
        <begin position="146"/>
        <end position="326"/>
    </location>
</feature>
<evidence type="ECO:0000259" key="1">
    <source>
        <dbReference type="PROSITE" id="PS50878"/>
    </source>
</evidence>
<dbReference type="GeneID" id="106821476"/>
<dbReference type="SUPFAM" id="SSF56672">
    <property type="entry name" value="DNA/RNA polymerases"/>
    <property type="match status" value="1"/>
</dbReference>
<dbReference type="InterPro" id="IPR043502">
    <property type="entry name" value="DNA/RNA_pol_sf"/>
</dbReference>
<organism evidence="2 3">
    <name type="scientific">Priapulus caudatus</name>
    <name type="common">Priapulid worm</name>
    <dbReference type="NCBI Taxonomy" id="37621"/>
    <lineage>
        <taxon>Eukaryota</taxon>
        <taxon>Metazoa</taxon>
        <taxon>Ecdysozoa</taxon>
        <taxon>Scalidophora</taxon>
        <taxon>Priapulida</taxon>
        <taxon>Priapulimorpha</taxon>
        <taxon>Priapulimorphida</taxon>
        <taxon>Priapulidae</taxon>
        <taxon>Priapulus</taxon>
    </lineage>
</organism>
<proteinExistence type="predicted"/>
<dbReference type="Gene3D" id="3.10.10.10">
    <property type="entry name" value="HIV Type 1 Reverse Transcriptase, subunit A, domain 1"/>
    <property type="match status" value="1"/>
</dbReference>
<name>A0ABM1FBG6_PRICU</name>
<reference evidence="3" key="1">
    <citation type="submission" date="2025-08" db="UniProtKB">
        <authorList>
            <consortium name="RefSeq"/>
        </authorList>
    </citation>
    <scope>IDENTIFICATION</scope>
</reference>
<evidence type="ECO:0000313" key="3">
    <source>
        <dbReference type="RefSeq" id="XP_014681787.1"/>
    </source>
</evidence>
<sequence length="352" mass="40065">MVDEWKIFKQMFSNYAIIAELSKKPKEYQKAVPEGKNDKTGKKYKIHCIVIREDGLTPLLSGHAAEQMKLLTVRYENFETVNLVYSQVVMDEYPKVFDCSKVGSLQGKKIHLTLTEDARPTVRPAKVVPKTLRNKVKAELDELVSRGIISEVTEPTDWVNQMAIVQKKSGKMRLCLDSSTSSTSSTFESSEHYSLPVLDNILPQLSQAKVFSICDLKDGYFHCLLDEESSLLTTFATPWGRYRYKRLPFGLNISSEVFQRRLHQALDGLDGVRCVADDIIVWGADVKEHDSRLCSLLRRCREIGVVLNRDKCQFRLAEIHFLGHVISRNGLKVDSSKTEAILRMESSSTEQR</sequence>
<gene>
    <name evidence="3" type="primary">LOC106821476</name>
</gene>
<dbReference type="InterPro" id="IPR050951">
    <property type="entry name" value="Retrovirus_Pol_polyprotein"/>
</dbReference>
<dbReference type="CDD" id="cd01647">
    <property type="entry name" value="RT_LTR"/>
    <property type="match status" value="1"/>
</dbReference>
<dbReference type="InterPro" id="IPR000477">
    <property type="entry name" value="RT_dom"/>
</dbReference>
<dbReference type="Gene3D" id="3.30.70.270">
    <property type="match status" value="1"/>
</dbReference>
<dbReference type="Pfam" id="PF00078">
    <property type="entry name" value="RVT_1"/>
    <property type="match status" value="1"/>
</dbReference>
<protein>
    <submittedName>
        <fullName evidence="3">Uncharacterized protein K02A2.6-like</fullName>
    </submittedName>
</protein>
<dbReference type="InterPro" id="IPR043128">
    <property type="entry name" value="Rev_trsase/Diguanyl_cyclase"/>
</dbReference>
<dbReference type="Proteomes" id="UP000695022">
    <property type="component" value="Unplaced"/>
</dbReference>
<dbReference type="RefSeq" id="XP_014681787.1">
    <property type="nucleotide sequence ID" value="XM_014826301.1"/>
</dbReference>
<keyword evidence="2" id="KW-1185">Reference proteome</keyword>
<accession>A0ABM1FBG6</accession>
<dbReference type="PROSITE" id="PS50878">
    <property type="entry name" value="RT_POL"/>
    <property type="match status" value="1"/>
</dbReference>
<dbReference type="PANTHER" id="PTHR37984:SF8">
    <property type="entry name" value="CCHC-TYPE DOMAIN-CONTAINING PROTEIN"/>
    <property type="match status" value="1"/>
</dbReference>